<dbReference type="GO" id="GO:0005634">
    <property type="term" value="C:nucleus"/>
    <property type="evidence" value="ECO:0007669"/>
    <property type="project" value="UniProtKB-SubCell"/>
</dbReference>
<dbReference type="AlphaFoldDB" id="A0A6P5G5R8"/>
<feature type="domain" description="BZIP" evidence="8">
    <location>
        <begin position="225"/>
        <end position="270"/>
    </location>
</feature>
<keyword evidence="6" id="KW-0539">Nucleus</keyword>
<keyword evidence="5" id="KW-0804">Transcription</keyword>
<keyword evidence="3" id="KW-0805">Transcription regulation</keyword>
<dbReference type="GO" id="GO:0009738">
    <property type="term" value="P:abscisic acid-activated signaling pathway"/>
    <property type="evidence" value="ECO:0007669"/>
    <property type="project" value="UniProtKB-KW"/>
</dbReference>
<dbReference type="SMART" id="SM00338">
    <property type="entry name" value="BRLZ"/>
    <property type="match status" value="1"/>
</dbReference>
<reference evidence="10 11" key="2">
    <citation type="submission" date="2025-04" db="UniProtKB">
        <authorList>
            <consortium name="RefSeq"/>
        </authorList>
    </citation>
    <scope>IDENTIFICATION</scope>
    <source>
        <tissue evidence="10 11">Leaf</tissue>
    </source>
</reference>
<dbReference type="GO" id="GO:0003677">
    <property type="term" value="F:DNA binding"/>
    <property type="evidence" value="ECO:0007669"/>
    <property type="project" value="UniProtKB-KW"/>
</dbReference>
<evidence type="ECO:0000313" key="9">
    <source>
        <dbReference type="Proteomes" id="UP000515123"/>
    </source>
</evidence>
<comment type="subcellular location">
    <subcellularLocation>
        <location evidence="1">Nucleus</location>
    </subcellularLocation>
</comment>
<evidence type="ECO:0000256" key="2">
    <source>
        <dbReference type="ARBA" id="ARBA00022682"/>
    </source>
</evidence>
<evidence type="ECO:0000256" key="6">
    <source>
        <dbReference type="ARBA" id="ARBA00023242"/>
    </source>
</evidence>
<dbReference type="PANTHER" id="PTHR22952:SF385">
    <property type="entry name" value="ABSCISIC ACID-INSENSITIVE 5-LIKE PROTEIN 2"/>
    <property type="match status" value="1"/>
</dbReference>
<keyword evidence="2" id="KW-0938">Abscisic acid signaling pathway</keyword>
<dbReference type="PROSITE" id="PS00036">
    <property type="entry name" value="BZIP_BASIC"/>
    <property type="match status" value="1"/>
</dbReference>
<dbReference type="GeneID" id="109719033"/>
<evidence type="ECO:0000256" key="1">
    <source>
        <dbReference type="ARBA" id="ARBA00004123"/>
    </source>
</evidence>
<evidence type="ECO:0000256" key="3">
    <source>
        <dbReference type="ARBA" id="ARBA00023015"/>
    </source>
</evidence>
<feature type="compositionally biased region" description="Basic and acidic residues" evidence="7">
    <location>
        <begin position="253"/>
        <end position="287"/>
    </location>
</feature>
<protein>
    <submittedName>
        <fullName evidence="10 11">ABSCISIC ACID-INSENSITIVE 5-like protein 2</fullName>
    </submittedName>
</protein>
<dbReference type="InterPro" id="IPR046347">
    <property type="entry name" value="bZIP_sf"/>
</dbReference>
<keyword evidence="4" id="KW-0238">DNA-binding</keyword>
<dbReference type="GO" id="GO:0045893">
    <property type="term" value="P:positive regulation of DNA-templated transcription"/>
    <property type="evidence" value="ECO:0007669"/>
    <property type="project" value="InterPro"/>
</dbReference>
<dbReference type="Gene3D" id="1.20.5.170">
    <property type="match status" value="1"/>
</dbReference>
<dbReference type="CDD" id="cd14707">
    <property type="entry name" value="bZIP_plant_BZIP46"/>
    <property type="match status" value="1"/>
</dbReference>
<evidence type="ECO:0000256" key="5">
    <source>
        <dbReference type="ARBA" id="ARBA00023163"/>
    </source>
</evidence>
<dbReference type="FunFam" id="1.20.5.170:FF:000036">
    <property type="entry name" value="ABSCISIC ACID-INSENSITIVE 5-like protein 2"/>
    <property type="match status" value="1"/>
</dbReference>
<name>A0A6P5G5R8_ANACO</name>
<dbReference type="InterPro" id="IPR043452">
    <property type="entry name" value="BZIP46-like"/>
</dbReference>
<dbReference type="OrthoDB" id="644067at2759"/>
<dbReference type="RefSeq" id="XP_020101114.1">
    <property type="nucleotide sequence ID" value="XM_020245525.1"/>
</dbReference>
<evidence type="ECO:0000259" key="8">
    <source>
        <dbReference type="PROSITE" id="PS50217"/>
    </source>
</evidence>
<dbReference type="PANTHER" id="PTHR22952">
    <property type="entry name" value="CAMP-RESPONSE ELEMENT BINDING PROTEIN-RELATED"/>
    <property type="match status" value="1"/>
</dbReference>
<sequence>MALQGGGGGGGGGPSQIESLARQGSLYNLTLNEVESHLGEPLHSMNLDELLKSVLPIEMNQSLPAMDESSTSEHPLGPGLLRQGSITMPQGLSKKTVDEVWRDIQQGGKKGSEEGHKGRRERQTTLGEMTLEDFLVKAGVVTNELIANVGQGGSADPMAGQQDFTQGGHWYQQGVMGGYPVLNASYSEGGQMSISSQMMGALSDSQMPGRKRAAAPSEDVEDKLVERRQKRMIKNRESAARSRARKQAYTNELENKVSRLEEENERLKKQKELDKVLYSEPPPEPRYRLRRTSSASF</sequence>
<dbReference type="Pfam" id="PF00170">
    <property type="entry name" value="bZIP_1"/>
    <property type="match status" value="1"/>
</dbReference>
<evidence type="ECO:0000256" key="4">
    <source>
        <dbReference type="ARBA" id="ARBA00023125"/>
    </source>
</evidence>
<reference evidence="9" key="1">
    <citation type="journal article" date="2015" name="Nat. Genet.">
        <title>The pineapple genome and the evolution of CAM photosynthesis.</title>
        <authorList>
            <person name="Ming R."/>
            <person name="VanBuren R."/>
            <person name="Wai C.M."/>
            <person name="Tang H."/>
            <person name="Schatz M.C."/>
            <person name="Bowers J.E."/>
            <person name="Lyons E."/>
            <person name="Wang M.L."/>
            <person name="Chen J."/>
            <person name="Biggers E."/>
            <person name="Zhang J."/>
            <person name="Huang L."/>
            <person name="Zhang L."/>
            <person name="Miao W."/>
            <person name="Zhang J."/>
            <person name="Ye Z."/>
            <person name="Miao C."/>
            <person name="Lin Z."/>
            <person name="Wang H."/>
            <person name="Zhou H."/>
            <person name="Yim W.C."/>
            <person name="Priest H.D."/>
            <person name="Zheng C."/>
            <person name="Woodhouse M."/>
            <person name="Edger P.P."/>
            <person name="Guyot R."/>
            <person name="Guo H.B."/>
            <person name="Guo H."/>
            <person name="Zheng G."/>
            <person name="Singh R."/>
            <person name="Sharma A."/>
            <person name="Min X."/>
            <person name="Zheng Y."/>
            <person name="Lee H."/>
            <person name="Gurtowski J."/>
            <person name="Sedlazeck F.J."/>
            <person name="Harkess A."/>
            <person name="McKain M.R."/>
            <person name="Liao Z."/>
            <person name="Fang J."/>
            <person name="Liu J."/>
            <person name="Zhang X."/>
            <person name="Zhang Q."/>
            <person name="Hu W."/>
            <person name="Qin Y."/>
            <person name="Wang K."/>
            <person name="Chen L.Y."/>
            <person name="Shirley N."/>
            <person name="Lin Y.R."/>
            <person name="Liu L.Y."/>
            <person name="Hernandez A.G."/>
            <person name="Wright C.L."/>
            <person name="Bulone V."/>
            <person name="Tuskan G.A."/>
            <person name="Heath K."/>
            <person name="Zee F."/>
            <person name="Moore P.H."/>
            <person name="Sunkar R."/>
            <person name="Leebens-Mack J.H."/>
            <person name="Mockler T."/>
            <person name="Bennetzen J.L."/>
            <person name="Freeling M."/>
            <person name="Sankoff D."/>
            <person name="Paterson A.H."/>
            <person name="Zhu X."/>
            <person name="Yang X."/>
            <person name="Smith J.A."/>
            <person name="Cushman J.C."/>
            <person name="Paull R.E."/>
            <person name="Yu Q."/>
        </authorList>
    </citation>
    <scope>NUCLEOTIDE SEQUENCE [LARGE SCALE GENOMIC DNA]</scope>
    <source>
        <strain evidence="9">cv. F153</strain>
    </source>
</reference>
<dbReference type="InterPro" id="IPR004827">
    <property type="entry name" value="bZIP"/>
</dbReference>
<evidence type="ECO:0000256" key="7">
    <source>
        <dbReference type="SAM" id="MobiDB-lite"/>
    </source>
</evidence>
<evidence type="ECO:0000313" key="10">
    <source>
        <dbReference type="RefSeq" id="XP_020101113.1"/>
    </source>
</evidence>
<proteinExistence type="predicted"/>
<dbReference type="RefSeq" id="XP_020101113.1">
    <property type="nucleotide sequence ID" value="XM_020245524.1"/>
</dbReference>
<dbReference type="PROSITE" id="PS50217">
    <property type="entry name" value="BZIP"/>
    <property type="match status" value="1"/>
</dbReference>
<gene>
    <name evidence="10 11" type="primary">LOC109719033</name>
</gene>
<keyword evidence="9" id="KW-1185">Reference proteome</keyword>
<dbReference type="Proteomes" id="UP000515123">
    <property type="component" value="Linkage group 13"/>
</dbReference>
<organism evidence="10">
    <name type="scientific">Ananas comosus</name>
    <name type="common">Pineapple</name>
    <name type="synonym">Ananas ananas</name>
    <dbReference type="NCBI Taxonomy" id="4615"/>
    <lineage>
        <taxon>Eukaryota</taxon>
        <taxon>Viridiplantae</taxon>
        <taxon>Streptophyta</taxon>
        <taxon>Embryophyta</taxon>
        <taxon>Tracheophyta</taxon>
        <taxon>Spermatophyta</taxon>
        <taxon>Magnoliopsida</taxon>
        <taxon>Liliopsida</taxon>
        <taxon>Poales</taxon>
        <taxon>Bromeliaceae</taxon>
        <taxon>Bromelioideae</taxon>
        <taxon>Ananas</taxon>
    </lineage>
</organism>
<dbReference type="GO" id="GO:0003700">
    <property type="term" value="F:DNA-binding transcription factor activity"/>
    <property type="evidence" value="ECO:0007669"/>
    <property type="project" value="InterPro"/>
</dbReference>
<accession>A0A6P5G5R8</accession>
<evidence type="ECO:0000313" key="11">
    <source>
        <dbReference type="RefSeq" id="XP_020101114.1"/>
    </source>
</evidence>
<feature type="region of interest" description="Disordered" evidence="7">
    <location>
        <begin position="199"/>
        <end position="297"/>
    </location>
</feature>
<dbReference type="SUPFAM" id="SSF57959">
    <property type="entry name" value="Leucine zipper domain"/>
    <property type="match status" value="1"/>
</dbReference>